<gene>
    <name evidence="1" type="ORF">AC579_10099</name>
</gene>
<dbReference type="AlphaFoldDB" id="A0A139I291"/>
<accession>A0A139I291</accession>
<organism evidence="1 2">
    <name type="scientific">Pseudocercospora musae</name>
    <dbReference type="NCBI Taxonomy" id="113226"/>
    <lineage>
        <taxon>Eukaryota</taxon>
        <taxon>Fungi</taxon>
        <taxon>Dikarya</taxon>
        <taxon>Ascomycota</taxon>
        <taxon>Pezizomycotina</taxon>
        <taxon>Dothideomycetes</taxon>
        <taxon>Dothideomycetidae</taxon>
        <taxon>Mycosphaerellales</taxon>
        <taxon>Mycosphaerellaceae</taxon>
        <taxon>Pseudocercospora</taxon>
    </lineage>
</organism>
<name>A0A139I291_9PEZI</name>
<dbReference type="Proteomes" id="UP000073492">
    <property type="component" value="Unassembled WGS sequence"/>
</dbReference>
<sequence length="183" mass="20549">MLDPIDILATNISQPCYAIAFDMDRVTMDRLQEVAEIKSRPDEPSELRCSPTAYVASSVQVRHSADIKRTCLKRAANSLRQWSCWQVLASRTTLVDVPGASPSWLKHNTYFDGRLAHAFPDNQWIRTCSDTMIGSGPLRKSSSQHTRRDYHMLVKASYTTRLLQATSKYAASKKSLSPLASQT</sequence>
<comment type="caution">
    <text evidence="1">The sequence shown here is derived from an EMBL/GenBank/DDBJ whole genome shotgun (WGS) entry which is preliminary data.</text>
</comment>
<keyword evidence="2" id="KW-1185">Reference proteome</keyword>
<reference evidence="1 2" key="1">
    <citation type="submission" date="2015-07" db="EMBL/GenBank/DDBJ databases">
        <title>Comparative genomics of the Sigatoka disease complex on banana suggests a link between parallel evolutionary changes in Pseudocercospora fijiensis and Pseudocercospora eumusae and increased virulence on the banana host.</title>
        <authorList>
            <person name="Chang T.-C."/>
            <person name="Salvucci A."/>
            <person name="Crous P.W."/>
            <person name="Stergiopoulos I."/>
        </authorList>
    </citation>
    <scope>NUCLEOTIDE SEQUENCE [LARGE SCALE GENOMIC DNA]</scope>
    <source>
        <strain evidence="1 2">CBS 116634</strain>
    </source>
</reference>
<dbReference type="EMBL" id="LFZO01000399">
    <property type="protein sequence ID" value="KXT08817.1"/>
    <property type="molecule type" value="Genomic_DNA"/>
</dbReference>
<protein>
    <submittedName>
        <fullName evidence="1">Uncharacterized protein</fullName>
    </submittedName>
</protein>
<evidence type="ECO:0000313" key="1">
    <source>
        <dbReference type="EMBL" id="KXT08817.1"/>
    </source>
</evidence>
<proteinExistence type="predicted"/>
<evidence type="ECO:0000313" key="2">
    <source>
        <dbReference type="Proteomes" id="UP000073492"/>
    </source>
</evidence>